<keyword evidence="2" id="KW-1185">Reference proteome</keyword>
<dbReference type="RefSeq" id="XP_025407407.1">
    <property type="nucleotide sequence ID" value="XM_025551622.1"/>
</dbReference>
<reference evidence="3" key="1">
    <citation type="submission" date="2025-08" db="UniProtKB">
        <authorList>
            <consortium name="RefSeq"/>
        </authorList>
    </citation>
    <scope>IDENTIFICATION</scope>
    <source>
        <tissue evidence="3">Whole body</tissue>
    </source>
</reference>
<organism evidence="2 3">
    <name type="scientific">Sipha flava</name>
    <name type="common">yellow sugarcane aphid</name>
    <dbReference type="NCBI Taxonomy" id="143950"/>
    <lineage>
        <taxon>Eukaryota</taxon>
        <taxon>Metazoa</taxon>
        <taxon>Ecdysozoa</taxon>
        <taxon>Arthropoda</taxon>
        <taxon>Hexapoda</taxon>
        <taxon>Insecta</taxon>
        <taxon>Pterygota</taxon>
        <taxon>Neoptera</taxon>
        <taxon>Paraneoptera</taxon>
        <taxon>Hemiptera</taxon>
        <taxon>Sternorrhyncha</taxon>
        <taxon>Aphidomorpha</taxon>
        <taxon>Aphidoidea</taxon>
        <taxon>Aphididae</taxon>
        <taxon>Sipha</taxon>
    </lineage>
</organism>
<dbReference type="OrthoDB" id="6605698at2759"/>
<feature type="domain" description="MRG" evidence="1">
    <location>
        <begin position="5"/>
        <end position="133"/>
    </location>
</feature>
<dbReference type="AlphaFoldDB" id="A0A8B8FAI1"/>
<dbReference type="Proteomes" id="UP000694846">
    <property type="component" value="Unplaced"/>
</dbReference>
<name>A0A8B8FAI1_9HEMI</name>
<dbReference type="GeneID" id="112681361"/>
<dbReference type="InterPro" id="IPR038217">
    <property type="entry name" value="MRG_C_sf"/>
</dbReference>
<accession>A0A8B8FAI1</accession>
<dbReference type="PROSITE" id="PS51640">
    <property type="entry name" value="MRG"/>
    <property type="match status" value="1"/>
</dbReference>
<dbReference type="Pfam" id="PF05712">
    <property type="entry name" value="MRG"/>
    <property type="match status" value="1"/>
</dbReference>
<evidence type="ECO:0000313" key="3">
    <source>
        <dbReference type="RefSeq" id="XP_025407407.1"/>
    </source>
</evidence>
<feature type="non-terminal residue" evidence="3">
    <location>
        <position position="1"/>
    </location>
</feature>
<gene>
    <name evidence="3" type="primary">LOC112681361</name>
</gene>
<protein>
    <submittedName>
        <fullName evidence="3">Uncharacterized protein LOC112681361</fullName>
    </submittedName>
</protein>
<evidence type="ECO:0000259" key="1">
    <source>
        <dbReference type="Pfam" id="PF05712"/>
    </source>
</evidence>
<dbReference type="Gene3D" id="1.10.274.30">
    <property type="entry name" value="MRG domain"/>
    <property type="match status" value="1"/>
</dbReference>
<evidence type="ECO:0000313" key="2">
    <source>
        <dbReference type="Proteomes" id="UP000694846"/>
    </source>
</evidence>
<dbReference type="InterPro" id="IPR026541">
    <property type="entry name" value="MRG_dom"/>
</dbReference>
<sequence>KYVPRMTIPQILKGRTIFDREMSRKYRKLLRFPHRDRTIANLIHFFIESRKEISTYDGIIAYAFGNNLMQYFNATVNHSLLYKHEINAGYKLKAEYYFLCNHQQLVKPIFNLEGVKKIWCFVYGAVFILRLLIL</sequence>
<proteinExistence type="predicted"/>